<organism evidence="6">
    <name type="scientific">Mantoniella antarctica</name>
    <dbReference type="NCBI Taxonomy" id="81844"/>
    <lineage>
        <taxon>Eukaryota</taxon>
        <taxon>Viridiplantae</taxon>
        <taxon>Chlorophyta</taxon>
        <taxon>Mamiellophyceae</taxon>
        <taxon>Mamiellales</taxon>
        <taxon>Mamiellaceae</taxon>
        <taxon>Mantoniella</taxon>
    </lineage>
</organism>
<feature type="compositionally biased region" description="Low complexity" evidence="3">
    <location>
        <begin position="514"/>
        <end position="526"/>
    </location>
</feature>
<sequence>MPPTPRDFQHRPPLLFLPLTLLLLLLQLTPASASCDPAVVYDPTWGTPGAGKGAEELRAWLHSRASAGHAPKSYNDAYQLLETIDGFNASHVNVVYGGTAPRCRNGAYYGRTCEWNREHLWPQSYGVGESAGLTAGATPRSDMHALMPSRAALNSARGNRAFAQITADDARGTCAPGYAGCESPVCTPTACGVPGTAQHGSDMWTPPAEYRGFVARALFYMDVRYDGQEDNTHNLRLGDVLDRDTAGAGTFTFGVLSHLLQWHADHPAQAWELERNDAVCVQQGNRNPFVDKPELVTALYNTSPTSPTTSPSSPTTSPASPNATEATAAKPMPWINEMHYDNAGADAGEFVEVALPLDGPAAAQVSVTLYNGKGKAPYWGPALLSEAPFVRGEVVTFGTDGGGGGVALYSAARSGIQNGGSDGVALAVAGAAIQFLSYEGVIDGGVGGTAAGIVSTDVGVKEGATTAATTSLSLQGRGSGYPAFAWAAGVAATPGARNAGQTIDAPPSSGACLTPESSSPSATTAPSSPPASPQRSSGTKATLAGVGSGGHHYTFTVVVALAVTLVFYVGGLFRYYI</sequence>
<evidence type="ECO:0000313" key="6">
    <source>
        <dbReference type="EMBL" id="CAD8699145.1"/>
    </source>
</evidence>
<feature type="compositionally biased region" description="Low complexity" evidence="3">
    <location>
        <begin position="302"/>
        <end position="326"/>
    </location>
</feature>
<keyword evidence="5" id="KW-0732">Signal</keyword>
<keyword evidence="4" id="KW-0472">Membrane</keyword>
<evidence type="ECO:0000256" key="5">
    <source>
        <dbReference type="SAM" id="SignalP"/>
    </source>
</evidence>
<dbReference type="Pfam" id="PF04231">
    <property type="entry name" value="Endonuclease_1"/>
    <property type="match status" value="1"/>
</dbReference>
<feature type="region of interest" description="Disordered" evidence="3">
    <location>
        <begin position="498"/>
        <end position="543"/>
    </location>
</feature>
<dbReference type="GO" id="GO:0004518">
    <property type="term" value="F:nuclease activity"/>
    <property type="evidence" value="ECO:0007669"/>
    <property type="project" value="UniProtKB-KW"/>
</dbReference>
<dbReference type="InterPro" id="IPR007346">
    <property type="entry name" value="Endonuclease-I"/>
</dbReference>
<feature type="region of interest" description="Disordered" evidence="3">
    <location>
        <begin position="300"/>
        <end position="326"/>
    </location>
</feature>
<keyword evidence="2" id="KW-0378">Hydrolase</keyword>
<feature type="signal peptide" evidence="5">
    <location>
        <begin position="1"/>
        <end position="33"/>
    </location>
</feature>
<dbReference type="PANTHER" id="PTHR33607:SF2">
    <property type="entry name" value="ENDONUCLEASE-1"/>
    <property type="match status" value="1"/>
</dbReference>
<keyword evidence="4" id="KW-0812">Transmembrane</keyword>
<dbReference type="InterPro" id="IPR044925">
    <property type="entry name" value="His-Me_finger_sf"/>
</dbReference>
<feature type="transmembrane region" description="Helical" evidence="4">
    <location>
        <begin position="553"/>
        <end position="576"/>
    </location>
</feature>
<dbReference type="PANTHER" id="PTHR33607">
    <property type="entry name" value="ENDONUCLEASE-1"/>
    <property type="match status" value="1"/>
</dbReference>
<keyword evidence="4" id="KW-1133">Transmembrane helix</keyword>
<feature type="chain" id="PRO_5031017394" evidence="5">
    <location>
        <begin position="34"/>
        <end position="577"/>
    </location>
</feature>
<evidence type="ECO:0000256" key="1">
    <source>
        <dbReference type="ARBA" id="ARBA00022722"/>
    </source>
</evidence>
<proteinExistence type="predicted"/>
<protein>
    <submittedName>
        <fullName evidence="6">Uncharacterized protein</fullName>
    </submittedName>
</protein>
<evidence type="ECO:0000256" key="3">
    <source>
        <dbReference type="SAM" id="MobiDB-lite"/>
    </source>
</evidence>
<dbReference type="GO" id="GO:0016787">
    <property type="term" value="F:hydrolase activity"/>
    <property type="evidence" value="ECO:0007669"/>
    <property type="project" value="UniProtKB-KW"/>
</dbReference>
<dbReference type="SUPFAM" id="SSF54060">
    <property type="entry name" value="His-Me finger endonucleases"/>
    <property type="match status" value="1"/>
</dbReference>
<dbReference type="AlphaFoldDB" id="A0A7S0X4L1"/>
<evidence type="ECO:0000256" key="4">
    <source>
        <dbReference type="SAM" id="Phobius"/>
    </source>
</evidence>
<accession>A0A7S0X4L1</accession>
<name>A0A7S0X4L1_9CHLO</name>
<dbReference type="PROSITE" id="PS51257">
    <property type="entry name" value="PROKAR_LIPOPROTEIN"/>
    <property type="match status" value="1"/>
</dbReference>
<keyword evidence="1" id="KW-0540">Nuclease</keyword>
<reference evidence="6" key="1">
    <citation type="submission" date="2021-01" db="EMBL/GenBank/DDBJ databases">
        <authorList>
            <person name="Corre E."/>
            <person name="Pelletier E."/>
            <person name="Niang G."/>
            <person name="Scheremetjew M."/>
            <person name="Finn R."/>
            <person name="Kale V."/>
            <person name="Holt S."/>
            <person name="Cochrane G."/>
            <person name="Meng A."/>
            <person name="Brown T."/>
            <person name="Cohen L."/>
        </authorList>
    </citation>
    <scope>NUCLEOTIDE SEQUENCE</scope>
    <source>
        <strain evidence="6">SL-175</strain>
    </source>
</reference>
<dbReference type="EMBL" id="HBFC01003445">
    <property type="protein sequence ID" value="CAD8699145.1"/>
    <property type="molecule type" value="Transcribed_RNA"/>
</dbReference>
<evidence type="ECO:0000256" key="2">
    <source>
        <dbReference type="ARBA" id="ARBA00022801"/>
    </source>
</evidence>
<gene>
    <name evidence="6" type="ORF">MANT1106_LOCUS1826</name>
</gene>